<proteinExistence type="predicted"/>
<reference evidence="1 3" key="1">
    <citation type="submission" date="2015-08" db="EMBL/GenBank/DDBJ databases">
        <title>Genomes of Isolates from Cabo Rojo, PR.</title>
        <authorList>
            <person name="Sanchez-Nieves R.L."/>
            <person name="Montalvo-Rodriguez R."/>
        </authorList>
    </citation>
    <scope>NUCLEOTIDE SEQUENCE [LARGE SCALE GENOMIC DNA]</scope>
    <source>
        <strain evidence="1 3">SL3</strain>
    </source>
</reference>
<dbReference type="EMBL" id="WOWB01000001">
    <property type="protein sequence ID" value="NLV07819.1"/>
    <property type="molecule type" value="Genomic_DNA"/>
</dbReference>
<dbReference type="AlphaFoldDB" id="A0A0M9AP62"/>
<dbReference type="EMBL" id="LIUF01000001">
    <property type="protein sequence ID" value="KOX94855.1"/>
    <property type="molecule type" value="Genomic_DNA"/>
</dbReference>
<dbReference type="STRING" id="1705562.AMS69_03060"/>
<gene>
    <name evidence="1" type="ORF">AMS69_03060</name>
    <name evidence="2" type="ORF">GOC83_16925</name>
</gene>
<dbReference type="PATRIC" id="fig|1705562.3.peg.1569"/>
<comment type="caution">
    <text evidence="1">The sequence shown here is derived from an EMBL/GenBank/DDBJ whole genome shotgun (WGS) entry which is preliminary data.</text>
</comment>
<evidence type="ECO:0000313" key="3">
    <source>
        <dbReference type="Proteomes" id="UP000037729"/>
    </source>
</evidence>
<protein>
    <recommendedName>
        <fullName evidence="4">DUF1102 domain-containing protein</fullName>
    </recommendedName>
</protein>
<evidence type="ECO:0000313" key="1">
    <source>
        <dbReference type="EMBL" id="KOX94855.1"/>
    </source>
</evidence>
<accession>A0A0M9AP62</accession>
<reference evidence="2" key="2">
    <citation type="submission" date="2019-12" db="EMBL/GenBank/DDBJ databases">
        <title>The whole-genome sequencing of Haloarcula japonica strain pws8.</title>
        <authorList>
            <person name="Verma D.K."/>
            <person name="Gopal K."/>
            <person name="Prasad E.S."/>
        </authorList>
    </citation>
    <scope>NUCLEOTIDE SEQUENCE</scope>
    <source>
        <strain evidence="2">Pws8</strain>
    </source>
</reference>
<evidence type="ECO:0008006" key="4">
    <source>
        <dbReference type="Google" id="ProtNLM"/>
    </source>
</evidence>
<evidence type="ECO:0000313" key="2">
    <source>
        <dbReference type="EMBL" id="NLV07819.1"/>
    </source>
</evidence>
<sequence length="189" mass="19348">MNRRGFLFSIGAASVGTGAVFGSGAFTSIEADRNVNLQVTGDTGSAQVGFSPGTGATGIIGTDSNESVDIIKFEQTDLNERAKTSFENALEVDNNSASKVTLYIDDSTTGVGDDPTNSEVLDFRAGSADASIVGSAQAITLDPDGGSSDGGYSDTVEIDIVVDLRDDGVDGSTLSSISDVTFIVEAVQQ</sequence>
<dbReference type="Proteomes" id="UP000610611">
    <property type="component" value="Unassembled WGS sequence"/>
</dbReference>
<name>A0A0M9AP62_9EURY</name>
<dbReference type="Proteomes" id="UP000037729">
    <property type="component" value="Unassembled WGS sequence"/>
</dbReference>
<keyword evidence="3" id="KW-1185">Reference proteome</keyword>
<organism evidence="1 3">
    <name type="scientific">Haloarcula rubripromontorii</name>
    <dbReference type="NCBI Taxonomy" id="1705562"/>
    <lineage>
        <taxon>Archaea</taxon>
        <taxon>Methanobacteriati</taxon>
        <taxon>Methanobacteriota</taxon>
        <taxon>Stenosarchaea group</taxon>
        <taxon>Halobacteria</taxon>
        <taxon>Halobacteriales</taxon>
        <taxon>Haloarculaceae</taxon>
        <taxon>Haloarcula</taxon>
    </lineage>
</organism>